<accession>A0ABS9BR35</accession>
<feature type="compositionally biased region" description="Polar residues" evidence="5">
    <location>
        <begin position="1129"/>
        <end position="1150"/>
    </location>
</feature>
<feature type="region of interest" description="Disordered" evidence="5">
    <location>
        <begin position="1"/>
        <end position="29"/>
    </location>
</feature>
<proteinExistence type="predicted"/>
<dbReference type="InterPro" id="IPR050617">
    <property type="entry name" value="E3_ligase_FN3/SPRY"/>
</dbReference>
<dbReference type="SMART" id="SM00060">
    <property type="entry name" value="FN3"/>
    <property type="match status" value="6"/>
</dbReference>
<dbReference type="SUPFAM" id="SSF49899">
    <property type="entry name" value="Concanavalin A-like lectins/glucanases"/>
    <property type="match status" value="2"/>
</dbReference>
<dbReference type="Pfam" id="PF00041">
    <property type="entry name" value="fn3"/>
    <property type="match status" value="1"/>
</dbReference>
<dbReference type="InterPro" id="IPR006558">
    <property type="entry name" value="LamG-like"/>
</dbReference>
<evidence type="ECO:0000256" key="4">
    <source>
        <dbReference type="ARBA" id="ARBA00023273"/>
    </source>
</evidence>
<dbReference type="Gene3D" id="2.60.40.10">
    <property type="entry name" value="Immunoglobulins"/>
    <property type="match status" value="6"/>
</dbReference>
<evidence type="ECO:0000256" key="5">
    <source>
        <dbReference type="SAM" id="MobiDB-lite"/>
    </source>
</evidence>
<evidence type="ECO:0000256" key="1">
    <source>
        <dbReference type="ARBA" id="ARBA00004316"/>
    </source>
</evidence>
<feature type="domain" description="Fibronectin type-III" evidence="6">
    <location>
        <begin position="299"/>
        <end position="389"/>
    </location>
</feature>
<dbReference type="SMART" id="SM00560">
    <property type="entry name" value="LamGL"/>
    <property type="match status" value="2"/>
</dbReference>
<dbReference type="SUPFAM" id="SSF49265">
    <property type="entry name" value="Fibronectin type III"/>
    <property type="match status" value="3"/>
</dbReference>
<dbReference type="InterPro" id="IPR036116">
    <property type="entry name" value="FN3_sf"/>
</dbReference>
<dbReference type="Pfam" id="PF13385">
    <property type="entry name" value="Laminin_G_3"/>
    <property type="match status" value="2"/>
</dbReference>
<sequence length="1234" mass="135130">MSETRTGVITFRGSRTGEPGLIDSQKDVGGWPTLKSLPAPLDSDQDGMPDVWETANNLNPNRSNDREYNLSPYYTDIEVYINSLVDNLIKGQYPSTPLGVNPILPTANATNISPVDISFAWSMVANADSYQIQISKSSSFSTGNITLSNQKNLSLVYPQLDANSTYYWRVRAVRNGVSGPYSSARIFQTNSLAVVPGRTQLLFPYNNLENVSLEPVFSWAKVPNTESYQIQISTLSDFSTLLVNQSGLTENSFQSPRLAENQTYYWRVRGRNITGTGSFSNVGVFKTISQSTVPDIVVAIRPSNGVVINPVNIRLDWQAVAGADSYTVQVSTSSSFSNLLVNQSGITELYFDIANLNSNTLYYWRVRGVNRSGNGSFSKGDLSFRTGPFTEAPAQITLVNPAHDSNLFSTSISFSWTKDPIAKGYTFQLSTREDFSSFVTNVSNLTSTSRTVSGLQANTQYFWRVWASNEAGNSPMSEVRKVRSATYSGRPAATTLLSPSNNAVVGSVDIAFTWNNQPNSNAYRLEVSEFSNFSSIAYSKSSIPGTTWIVPSLTQNKTYFWRVRTSNPAGTGSYSEIWKFSTSGSTVTLNQPTLASPSNAALHQATTVNFTWNAVTNATGYDLQISESNTFSNIAFSLSNVNTNSGSISNLAESKTYFWRVRAKAGTANSAWSSVWNFSTKGQSEGTTLDAGLVGYWTMEEGSGSRLLDQSPNSNHLNLQNLSGTSWEAGVNGSAVGLNGNSNSFATISHNSSLSIPNAITISAWVKPNLLHRGTILYKSAGNGFEFWLDSDGQLEFRLNRSTNGSTYRLRSNFNYGSSLRKWIHVAATFDGSTCKIYINGVEDKSVTYNPFTIGTTSGNLILGALGTIQRWQGAMDEVRLYNRALSLQEINMAMQNSGPLETNSSQMAGHWKMDEGSGNLFRDDSGNANNGTILNTSGITWSTAQVGLGVDLNGFSDRFARVPHHPSLELPNALSIASWVKPNALNRGTIVSKSAGNGFELWLDIDGFIEFRLNRTNNGSTYRLRSNYNYSGDLGKWIHIAATFDGRTSKIYVNGIENVSKTYAAPFGIGTSSGDLFIGAMGTVQRMNGSLDDLRIYGKAISDGEIRALVDQGIAVMRLSATGLKKSLGNNQTPEKNQTENSVTKLTQEQSLKPNLYPNPVEEKINLKSLWLYEGPVKIKIYDTNGKMLFDQGANIKNASLEIEISDLSLNTGIYILVIHDALHSEFFKFIKR</sequence>
<keyword evidence="4" id="KW-0966">Cell projection</keyword>
<dbReference type="CDD" id="cd00063">
    <property type="entry name" value="FN3"/>
    <property type="match status" value="6"/>
</dbReference>
<dbReference type="InterPro" id="IPR001791">
    <property type="entry name" value="Laminin_G"/>
</dbReference>
<evidence type="ECO:0000313" key="7">
    <source>
        <dbReference type="EMBL" id="MCF1750127.1"/>
    </source>
</evidence>
<evidence type="ECO:0000313" key="8">
    <source>
        <dbReference type="Proteomes" id="UP001201449"/>
    </source>
</evidence>
<protein>
    <submittedName>
        <fullName evidence="7">T9SS type A sorting domain-containing protein</fullName>
    </submittedName>
</protein>
<dbReference type="InterPro" id="IPR013320">
    <property type="entry name" value="ConA-like_dom_sf"/>
</dbReference>
<evidence type="ECO:0000256" key="3">
    <source>
        <dbReference type="ARBA" id="ARBA00023157"/>
    </source>
</evidence>
<comment type="subcellular location">
    <subcellularLocation>
        <location evidence="1">Cell projection</location>
    </subcellularLocation>
</comment>
<dbReference type="PANTHER" id="PTHR24099">
    <property type="entry name" value="E3 UBIQUITIN-PROTEIN LIGASE TRIM36-RELATED"/>
    <property type="match status" value="1"/>
</dbReference>
<dbReference type="InterPro" id="IPR026444">
    <property type="entry name" value="Secre_tail"/>
</dbReference>
<name>A0ABS9BR35_9BACT</name>
<dbReference type="Proteomes" id="UP001201449">
    <property type="component" value="Unassembled WGS sequence"/>
</dbReference>
<keyword evidence="8" id="KW-1185">Reference proteome</keyword>
<evidence type="ECO:0000259" key="6">
    <source>
        <dbReference type="PROSITE" id="PS50853"/>
    </source>
</evidence>
<evidence type="ECO:0000256" key="2">
    <source>
        <dbReference type="ARBA" id="ARBA00022729"/>
    </source>
</evidence>
<keyword evidence="2" id="KW-0732">Signal</keyword>
<dbReference type="RefSeq" id="WP_234860253.1">
    <property type="nucleotide sequence ID" value="NZ_JAKEVZ010000002.1"/>
</dbReference>
<feature type="domain" description="Fibronectin type-III" evidence="6">
    <location>
        <begin position="593"/>
        <end position="683"/>
    </location>
</feature>
<dbReference type="Gene3D" id="2.60.120.200">
    <property type="match status" value="2"/>
</dbReference>
<feature type="domain" description="Fibronectin type-III" evidence="6">
    <location>
        <begin position="490"/>
        <end position="585"/>
    </location>
</feature>
<feature type="domain" description="Fibronectin type-III" evidence="6">
    <location>
        <begin position="101"/>
        <end position="192"/>
    </location>
</feature>
<gene>
    <name evidence="7" type="ORF">L0U89_03520</name>
</gene>
<reference evidence="7 8" key="1">
    <citation type="submission" date="2022-01" db="EMBL/GenBank/DDBJ databases">
        <title>Mariniradius saccharolyticus sp. nov., isolated from sediment of a river.</title>
        <authorList>
            <person name="Liu H."/>
        </authorList>
    </citation>
    <scope>NUCLEOTIDE SEQUENCE [LARGE SCALE GENOMIC DNA]</scope>
    <source>
        <strain evidence="7 8">RY-2</strain>
    </source>
</reference>
<organism evidence="7 8">
    <name type="scientific">Mariniradius sediminis</name>
    <dbReference type="NCBI Taxonomy" id="2909237"/>
    <lineage>
        <taxon>Bacteria</taxon>
        <taxon>Pseudomonadati</taxon>
        <taxon>Bacteroidota</taxon>
        <taxon>Cytophagia</taxon>
        <taxon>Cytophagales</taxon>
        <taxon>Cyclobacteriaceae</taxon>
        <taxon>Mariniradius</taxon>
    </lineage>
</organism>
<comment type="caution">
    <text evidence="7">The sequence shown here is derived from an EMBL/GenBank/DDBJ whole genome shotgun (WGS) entry which is preliminary data.</text>
</comment>
<feature type="region of interest" description="Disordered" evidence="5">
    <location>
        <begin position="1128"/>
        <end position="1150"/>
    </location>
</feature>
<dbReference type="SMART" id="SM00282">
    <property type="entry name" value="LamG"/>
    <property type="match status" value="2"/>
</dbReference>
<dbReference type="InterPro" id="IPR003961">
    <property type="entry name" value="FN3_dom"/>
</dbReference>
<dbReference type="Pfam" id="PF18962">
    <property type="entry name" value="Por_Secre_tail"/>
    <property type="match status" value="1"/>
</dbReference>
<keyword evidence="3" id="KW-1015">Disulfide bond</keyword>
<feature type="domain" description="Fibronectin type-III" evidence="6">
    <location>
        <begin position="392"/>
        <end position="489"/>
    </location>
</feature>
<dbReference type="EMBL" id="JAKEVZ010000002">
    <property type="protein sequence ID" value="MCF1750127.1"/>
    <property type="molecule type" value="Genomic_DNA"/>
</dbReference>
<dbReference type="NCBIfam" id="TIGR04183">
    <property type="entry name" value="Por_Secre_tail"/>
    <property type="match status" value="1"/>
</dbReference>
<dbReference type="PROSITE" id="PS50853">
    <property type="entry name" value="FN3"/>
    <property type="match status" value="5"/>
</dbReference>
<dbReference type="InterPro" id="IPR013783">
    <property type="entry name" value="Ig-like_fold"/>
</dbReference>
<dbReference type="PANTHER" id="PTHR24099:SF11">
    <property type="entry name" value="FIBRONECTIN TYPE III DOMAIN-CONTAINING 3BA-RELATED"/>
    <property type="match status" value="1"/>
</dbReference>